<dbReference type="RefSeq" id="WP_167079741.1">
    <property type="nucleotide sequence ID" value="NZ_BAAADC010000001.1"/>
</dbReference>
<proteinExistence type="inferred from homology"/>
<dbReference type="PANTHER" id="PTHR40980">
    <property type="entry name" value="PLUG DOMAIN-CONTAINING PROTEIN"/>
    <property type="match status" value="1"/>
</dbReference>
<reference evidence="7 8" key="1">
    <citation type="submission" date="2020-03" db="EMBL/GenBank/DDBJ databases">
        <title>Genomic Encyclopedia of Type Strains, Phase IV (KMG-IV): sequencing the most valuable type-strain genomes for metagenomic binning, comparative biology and taxonomic classification.</title>
        <authorList>
            <person name="Goeker M."/>
        </authorList>
    </citation>
    <scope>NUCLEOTIDE SEQUENCE [LARGE SCALE GENOMIC DNA]</scope>
    <source>
        <strain evidence="7 8">DSM 19867</strain>
    </source>
</reference>
<comment type="caution">
    <text evidence="7">The sequence shown here is derived from an EMBL/GenBank/DDBJ whole genome shotgun (WGS) entry which is preliminary data.</text>
</comment>
<keyword evidence="2 4" id="KW-0472">Membrane</keyword>
<keyword evidence="3" id="KW-0998">Cell outer membrane</keyword>
<keyword evidence="4" id="KW-0798">TonB box</keyword>
<organism evidence="7 8">
    <name type="scientific">Rhizomicrobium palustre</name>
    <dbReference type="NCBI Taxonomy" id="189966"/>
    <lineage>
        <taxon>Bacteria</taxon>
        <taxon>Pseudomonadati</taxon>
        <taxon>Pseudomonadota</taxon>
        <taxon>Alphaproteobacteria</taxon>
        <taxon>Micropepsales</taxon>
        <taxon>Micropepsaceae</taxon>
        <taxon>Rhizomicrobium</taxon>
    </lineage>
</organism>
<dbReference type="GO" id="GO:0009279">
    <property type="term" value="C:cell outer membrane"/>
    <property type="evidence" value="ECO:0007669"/>
    <property type="project" value="UniProtKB-SubCell"/>
</dbReference>
<evidence type="ECO:0000256" key="3">
    <source>
        <dbReference type="ARBA" id="ARBA00023237"/>
    </source>
</evidence>
<sequence>MSALLIGSAAFAQEEGIETVTVTGYRASLEKSLDLKRSTNEMIDAISAEDVGKFPDSNLAESLQRLPGVAVDRDNGEGRSITVRGLGSNFTRVTLNGLQALSTAGASDSGTAPNRDRGFDFNTFASELFSSLKVQKSASAATEDGSLGATVSLETPHAFDMGDKAILSMQNAWYENGKPFNPRFAGLVSHNFGEKFGVVLSGAYTIKNTFIDSYGRNPGQSDFTYRQATFTPDYKSLPAGSYSIRQRSGFAAPTGTSCNGVSGNKILNGIIPGNNISYQPYCDLLRGSDSAAYNAVESTIGTPVTVTAKNSTSGGKVSTSTSSAFDYTQAGGSQVIIPSLPTLNHQQLYVQRIGLTGGAQYQVDDNTLVSFDALYSTSYQNSINYQVSPIGLNRNNTKKELITAKTSTNAADIAALGGMFTTCSVPTGTADQAQVSCYGPKQLAPIDYYTNPAYGFRANGADAIAAAMSFVGRPSTKLISASTGSNGLAANKLVLDNVDFRSGADQAYYTVEFTQMSLNATHKFSSRLRADATLGWSHSRNHQTGLLAEVNHMDNSYAQSGQYFTWDDTQGGDMPTMQFGFDVANPANWTMVKNYSALRHMEYYTDNKYRTASINGEYDITDWMTLRAGFQSRIFDFNTAYYQRAMKDVINPNFQEAGVTTAQMTQSIEFGSGLSLPTGTPTSFIAPNLTAFRNTFGFDCNCINDYGDWRIWNKFNAASTGTAGQTYNVSEHVKAYYMQGDFQEIPLFGNTLRGNLGARFVTTEIKSLGHALQGQPLSANSSYNDFLPSVNLAYSLGDDMVIRAAASKVIARPSLQYMAPSITAMTIPTSTGATTGATVSIGNPNLKPYRAKTADLGWEWYFGKGAMIAVTGFAKWVSAAPQVVVSSGAISDFLTPDQIALVQQYYTDNSVVGGVTQANNVAAAAYIAGNGQMAATQARNGGGGVLEGLEITYQQPLDFVPAVFGGKGFGVNANYTKLYSKMHYVVNATQTATLYGDAPWNGASPDAWNATLYYDGPNWSARISGAFRSKYLTTYPVAGGSDQLGYGDSPLVQDFGYSKNTLNVDFSANYDISENMDMTLDALNLTNQADRRWAYQNSPQTTKYASSGRQVFLGFRLKY</sequence>
<feature type="domain" description="TonB-dependent receptor plug" evidence="6">
    <location>
        <begin position="36"/>
        <end position="148"/>
    </location>
</feature>
<evidence type="ECO:0000259" key="6">
    <source>
        <dbReference type="Pfam" id="PF07715"/>
    </source>
</evidence>
<dbReference type="PANTHER" id="PTHR40980:SF3">
    <property type="entry name" value="TONB-DEPENDENT RECEPTOR-LIKE BETA-BARREL DOMAIN-CONTAINING PROTEIN"/>
    <property type="match status" value="1"/>
</dbReference>
<dbReference type="Gene3D" id="2.170.130.10">
    <property type="entry name" value="TonB-dependent receptor, plug domain"/>
    <property type="match status" value="1"/>
</dbReference>
<evidence type="ECO:0000313" key="7">
    <source>
        <dbReference type="EMBL" id="NIK86745.1"/>
    </source>
</evidence>
<dbReference type="EMBL" id="JAASRM010000001">
    <property type="protein sequence ID" value="NIK86745.1"/>
    <property type="molecule type" value="Genomic_DNA"/>
</dbReference>
<name>A0A846MU37_9PROT</name>
<dbReference type="Pfam" id="PF00593">
    <property type="entry name" value="TonB_dep_Rec_b-barrel"/>
    <property type="match status" value="1"/>
</dbReference>
<gene>
    <name evidence="7" type="ORF">FHS83_000063</name>
</gene>
<dbReference type="InterPro" id="IPR012910">
    <property type="entry name" value="Plug_dom"/>
</dbReference>
<keyword evidence="7" id="KW-0675">Receptor</keyword>
<evidence type="ECO:0000256" key="4">
    <source>
        <dbReference type="RuleBase" id="RU003357"/>
    </source>
</evidence>
<dbReference type="AlphaFoldDB" id="A0A846MU37"/>
<dbReference type="SUPFAM" id="SSF56935">
    <property type="entry name" value="Porins"/>
    <property type="match status" value="1"/>
</dbReference>
<feature type="domain" description="TonB-dependent receptor-like beta-barrel" evidence="5">
    <location>
        <begin position="553"/>
        <end position="1085"/>
    </location>
</feature>
<dbReference type="Pfam" id="PF07715">
    <property type="entry name" value="Plug"/>
    <property type="match status" value="1"/>
</dbReference>
<dbReference type="InterPro" id="IPR036942">
    <property type="entry name" value="Beta-barrel_TonB_sf"/>
</dbReference>
<dbReference type="Proteomes" id="UP000570514">
    <property type="component" value="Unassembled WGS sequence"/>
</dbReference>
<evidence type="ECO:0000313" key="8">
    <source>
        <dbReference type="Proteomes" id="UP000570514"/>
    </source>
</evidence>
<keyword evidence="8" id="KW-1185">Reference proteome</keyword>
<accession>A0A846MU37</accession>
<evidence type="ECO:0000256" key="1">
    <source>
        <dbReference type="ARBA" id="ARBA00004442"/>
    </source>
</evidence>
<dbReference type="InterPro" id="IPR037066">
    <property type="entry name" value="Plug_dom_sf"/>
</dbReference>
<protein>
    <submittedName>
        <fullName evidence="7">TonB-dependent receptor</fullName>
    </submittedName>
</protein>
<dbReference type="InterPro" id="IPR000531">
    <property type="entry name" value="Beta-barrel_TonB"/>
</dbReference>
<evidence type="ECO:0000259" key="5">
    <source>
        <dbReference type="Pfam" id="PF00593"/>
    </source>
</evidence>
<comment type="subcellular location">
    <subcellularLocation>
        <location evidence="1 4">Cell outer membrane</location>
    </subcellularLocation>
</comment>
<evidence type="ECO:0000256" key="2">
    <source>
        <dbReference type="ARBA" id="ARBA00023136"/>
    </source>
</evidence>
<comment type="similarity">
    <text evidence="4">Belongs to the TonB-dependent receptor family.</text>
</comment>
<dbReference type="Gene3D" id="2.40.170.20">
    <property type="entry name" value="TonB-dependent receptor, beta-barrel domain"/>
    <property type="match status" value="1"/>
</dbReference>